<comment type="caution">
    <text evidence="7">The sequence shown here is derived from an EMBL/GenBank/DDBJ whole genome shotgun (WGS) entry which is preliminary data.</text>
</comment>
<proteinExistence type="predicted"/>
<evidence type="ECO:0000313" key="8">
    <source>
        <dbReference type="Proteomes" id="UP001149163"/>
    </source>
</evidence>
<name>A0A9W9LK55_9EURO</name>
<dbReference type="GO" id="GO:0005524">
    <property type="term" value="F:ATP binding"/>
    <property type="evidence" value="ECO:0007669"/>
    <property type="project" value="UniProtKB-KW"/>
</dbReference>
<keyword evidence="8" id="KW-1185">Reference proteome</keyword>
<dbReference type="CDD" id="cd18008">
    <property type="entry name" value="DEXDc_SHPRH-like"/>
    <property type="match status" value="1"/>
</dbReference>
<dbReference type="InterPro" id="IPR000330">
    <property type="entry name" value="SNF2_N"/>
</dbReference>
<dbReference type="InterPro" id="IPR038718">
    <property type="entry name" value="SNF2-like_sf"/>
</dbReference>
<dbReference type="InterPro" id="IPR049730">
    <property type="entry name" value="SNF2/RAD54-like_C"/>
</dbReference>
<organism evidence="7 8">
    <name type="scientific">Penicillium canariense</name>
    <dbReference type="NCBI Taxonomy" id="189055"/>
    <lineage>
        <taxon>Eukaryota</taxon>
        <taxon>Fungi</taxon>
        <taxon>Dikarya</taxon>
        <taxon>Ascomycota</taxon>
        <taxon>Pezizomycotina</taxon>
        <taxon>Eurotiomycetes</taxon>
        <taxon>Eurotiomycetidae</taxon>
        <taxon>Eurotiales</taxon>
        <taxon>Aspergillaceae</taxon>
        <taxon>Penicillium</taxon>
    </lineage>
</organism>
<keyword evidence="1" id="KW-0547">Nucleotide-binding</keyword>
<dbReference type="Gene3D" id="3.40.50.10810">
    <property type="entry name" value="Tandem AAA-ATPase domain"/>
    <property type="match status" value="1"/>
</dbReference>
<feature type="domain" description="Helicase ATP-binding" evidence="5">
    <location>
        <begin position="399"/>
        <end position="526"/>
    </location>
</feature>
<dbReference type="EMBL" id="JAPQKN010000004">
    <property type="protein sequence ID" value="KAJ5160760.1"/>
    <property type="molecule type" value="Genomic_DNA"/>
</dbReference>
<dbReference type="InterPro" id="IPR027417">
    <property type="entry name" value="P-loop_NTPase"/>
</dbReference>
<dbReference type="AlphaFoldDB" id="A0A9W9LK55"/>
<dbReference type="OrthoDB" id="448448at2759"/>
<keyword evidence="7" id="KW-0347">Helicase</keyword>
<dbReference type="InterPro" id="IPR014001">
    <property type="entry name" value="Helicase_ATP-bd"/>
</dbReference>
<dbReference type="CDD" id="cd18793">
    <property type="entry name" value="SF2_C_SNF"/>
    <property type="match status" value="1"/>
</dbReference>
<evidence type="ECO:0000256" key="3">
    <source>
        <dbReference type="ARBA" id="ARBA00022840"/>
    </source>
</evidence>
<dbReference type="GO" id="GO:0008094">
    <property type="term" value="F:ATP-dependent activity, acting on DNA"/>
    <property type="evidence" value="ECO:0007669"/>
    <property type="project" value="TreeGrafter"/>
</dbReference>
<dbReference type="GO" id="GO:0006281">
    <property type="term" value="P:DNA repair"/>
    <property type="evidence" value="ECO:0007669"/>
    <property type="project" value="TreeGrafter"/>
</dbReference>
<dbReference type="PANTHER" id="PTHR45626:SF52">
    <property type="entry name" value="SINGLE-STRANDED DNA-DEPENDENT ATPASE (EUROFUNG)"/>
    <property type="match status" value="1"/>
</dbReference>
<feature type="region of interest" description="Disordered" evidence="4">
    <location>
        <begin position="1"/>
        <end position="26"/>
    </location>
</feature>
<dbReference type="SMART" id="SM00487">
    <property type="entry name" value="DEXDc"/>
    <property type="match status" value="1"/>
</dbReference>
<dbReference type="Pfam" id="PF00176">
    <property type="entry name" value="SNF2-rel_dom"/>
    <property type="match status" value="1"/>
</dbReference>
<dbReference type="GeneID" id="81429064"/>
<dbReference type="InterPro" id="IPR050628">
    <property type="entry name" value="SNF2_RAD54_helicase_TF"/>
</dbReference>
<evidence type="ECO:0000256" key="1">
    <source>
        <dbReference type="ARBA" id="ARBA00022741"/>
    </source>
</evidence>
<gene>
    <name evidence="7" type="ORF">N7482_007764</name>
</gene>
<dbReference type="InterPro" id="IPR001650">
    <property type="entry name" value="Helicase_C-like"/>
</dbReference>
<sequence length="812" mass="92665">MSLKRHLTPIHDGGSSNGNLGYDGEPRARRRLAMPDAGSADILSDVELELDMFSHDLFFEPEFDVQHIGIDLQPERLRPDDIQLWPSVVTSSSEEPGNACPTQEGSMTGLETGVVEEQICFGMLVHEKVKLVGKGEHLLRKIVALQESKLSRQVFQIRPSSDGELFLTFPDATELGYLSERMKKTLKPLIGLPHFELEAWTTLNPILDALGKAKTSAEAAIRVDVHVYGLETLRNQCGRQLSKGNLFLQHPDMCRPGIRYDNPHVLRFDEIEDSDVEEETDAAEDEGEADVSFECDEDFEETIAAVFQSLQRPDKLNRLKETGNLTGSLYPHQEEALDFMTQRETGEITSEYCLWQPKTIDAEQVFSHLITHDQQREKPDESGGGILADEMGMGKSLTTLVLVEKTTKDARQWAAHSSSLKVMVYHGRTRKNLLADIDHYDIVITTYNTLAKEHDNKLLGKGQSPLHDFVWYRVVLDEAHIIRRRETTFHKAVFNLLAKTRWCLSGTPIQNSLADLASLLAFLKIRPFHEPRTFRHWIGRPFEEKGTKHRAIQRLTTLLNAICLRRTIDRVEIPGKKQETRIVQFSPEERVQYDRTYSTIQRFILQQAGEYSQQSAFGMFQVFLQLRSFCNHGTYQRELSWLPRDLLDDEVDPDVINRLIRPENYIVLYVNPFEGPSSMARHLTEARIRFERIDGRTKPAQRQEILDSFNNSLQVPVLIMTTGTGAFGLSLQSVNRVFIVEPQWNPSVEDQAISRAIRLGQEQQVLVIRYRVKNSIEEDMCAQQSHKLKISKMDFRKELLSVPEESSSATDA</sequence>
<evidence type="ECO:0000259" key="6">
    <source>
        <dbReference type="PROSITE" id="PS51194"/>
    </source>
</evidence>
<dbReference type="Proteomes" id="UP001149163">
    <property type="component" value="Unassembled WGS sequence"/>
</dbReference>
<evidence type="ECO:0000256" key="4">
    <source>
        <dbReference type="SAM" id="MobiDB-lite"/>
    </source>
</evidence>
<evidence type="ECO:0000259" key="5">
    <source>
        <dbReference type="PROSITE" id="PS51192"/>
    </source>
</evidence>
<reference evidence="7" key="1">
    <citation type="submission" date="2022-11" db="EMBL/GenBank/DDBJ databases">
        <authorList>
            <person name="Petersen C."/>
        </authorList>
    </citation>
    <scope>NUCLEOTIDE SEQUENCE</scope>
    <source>
        <strain evidence="7">IBT 26290</strain>
    </source>
</reference>
<dbReference type="GO" id="GO:0016787">
    <property type="term" value="F:hydrolase activity"/>
    <property type="evidence" value="ECO:0007669"/>
    <property type="project" value="UniProtKB-KW"/>
</dbReference>
<protein>
    <submittedName>
        <fullName evidence="7">Helicase</fullName>
    </submittedName>
</protein>
<dbReference type="GO" id="GO:0005634">
    <property type="term" value="C:nucleus"/>
    <property type="evidence" value="ECO:0007669"/>
    <property type="project" value="TreeGrafter"/>
</dbReference>
<keyword evidence="3" id="KW-0067">ATP-binding</keyword>
<evidence type="ECO:0000256" key="2">
    <source>
        <dbReference type="ARBA" id="ARBA00022801"/>
    </source>
</evidence>
<reference evidence="7" key="2">
    <citation type="journal article" date="2023" name="IMA Fungus">
        <title>Comparative genomic study of the Penicillium genus elucidates a diverse pangenome and 15 lateral gene transfer events.</title>
        <authorList>
            <person name="Petersen C."/>
            <person name="Sorensen T."/>
            <person name="Nielsen M.R."/>
            <person name="Sondergaard T.E."/>
            <person name="Sorensen J.L."/>
            <person name="Fitzpatrick D.A."/>
            <person name="Frisvad J.C."/>
            <person name="Nielsen K.L."/>
        </authorList>
    </citation>
    <scope>NUCLEOTIDE SEQUENCE</scope>
    <source>
        <strain evidence="7">IBT 26290</strain>
    </source>
</reference>
<dbReference type="SMART" id="SM00490">
    <property type="entry name" value="HELICc"/>
    <property type="match status" value="1"/>
</dbReference>
<keyword evidence="2" id="KW-0378">Hydrolase</keyword>
<dbReference type="SUPFAM" id="SSF52540">
    <property type="entry name" value="P-loop containing nucleoside triphosphate hydrolases"/>
    <property type="match status" value="2"/>
</dbReference>
<evidence type="ECO:0000313" key="7">
    <source>
        <dbReference type="EMBL" id="KAJ5160760.1"/>
    </source>
</evidence>
<dbReference type="GO" id="GO:0004386">
    <property type="term" value="F:helicase activity"/>
    <property type="evidence" value="ECO:0007669"/>
    <property type="project" value="UniProtKB-KW"/>
</dbReference>
<dbReference type="PROSITE" id="PS51192">
    <property type="entry name" value="HELICASE_ATP_BIND_1"/>
    <property type="match status" value="1"/>
</dbReference>
<feature type="domain" description="Helicase C-terminal" evidence="6">
    <location>
        <begin position="654"/>
        <end position="810"/>
    </location>
</feature>
<dbReference type="PANTHER" id="PTHR45626">
    <property type="entry name" value="TRANSCRIPTION TERMINATION FACTOR 2-RELATED"/>
    <property type="match status" value="1"/>
</dbReference>
<dbReference type="Pfam" id="PF00271">
    <property type="entry name" value="Helicase_C"/>
    <property type="match status" value="1"/>
</dbReference>
<dbReference type="RefSeq" id="XP_056542317.1">
    <property type="nucleotide sequence ID" value="XM_056689888.1"/>
</dbReference>
<accession>A0A9W9LK55</accession>
<dbReference type="Gene3D" id="3.40.50.300">
    <property type="entry name" value="P-loop containing nucleotide triphosphate hydrolases"/>
    <property type="match status" value="1"/>
</dbReference>
<dbReference type="PROSITE" id="PS51194">
    <property type="entry name" value="HELICASE_CTER"/>
    <property type="match status" value="1"/>
</dbReference>